<dbReference type="NCBIfam" id="TIGR00093">
    <property type="entry name" value="pseudouridine synthase"/>
    <property type="match status" value="1"/>
</dbReference>
<dbReference type="EC" id="5.4.99.19" evidence="4"/>
<dbReference type="EMBL" id="BAABLF010000013">
    <property type="protein sequence ID" value="GAA5192255.1"/>
    <property type="molecule type" value="Genomic_DNA"/>
</dbReference>
<dbReference type="SUPFAM" id="SSF55120">
    <property type="entry name" value="Pseudouridine synthase"/>
    <property type="match status" value="1"/>
</dbReference>
<comment type="caution">
    <text evidence="12">The sequence shown here is derived from an EMBL/GenBank/DDBJ whole genome shotgun (WGS) entry which is preliminary data.</text>
</comment>
<evidence type="ECO:0000256" key="6">
    <source>
        <dbReference type="ARBA" id="ARBA00041336"/>
    </source>
</evidence>
<reference evidence="13" key="1">
    <citation type="journal article" date="2019" name="Int. J. Syst. Evol. Microbiol.">
        <title>The Global Catalogue of Microorganisms (GCM) 10K type strain sequencing project: providing services to taxonomists for standard genome sequencing and annotation.</title>
        <authorList>
            <consortium name="The Broad Institute Genomics Platform"/>
            <consortium name="The Broad Institute Genome Sequencing Center for Infectious Disease"/>
            <person name="Wu L."/>
            <person name="Ma J."/>
        </authorList>
    </citation>
    <scope>NUCLEOTIDE SEQUENCE [LARGE SCALE GENOMIC DNA]</scope>
    <source>
        <strain evidence="13">JCM 18720</strain>
    </source>
</reference>
<evidence type="ECO:0000256" key="8">
    <source>
        <dbReference type="ARBA" id="ARBA00042844"/>
    </source>
</evidence>
<dbReference type="Gene3D" id="3.10.290.10">
    <property type="entry name" value="RNA-binding S4 domain"/>
    <property type="match status" value="1"/>
</dbReference>
<evidence type="ECO:0000256" key="2">
    <source>
        <dbReference type="ARBA" id="ARBA00036749"/>
    </source>
</evidence>
<name>A0ABP9S9I1_9GAMM</name>
<dbReference type="InterPro" id="IPR000748">
    <property type="entry name" value="PsdUridine_synth_RsuA/RluB/E/F"/>
</dbReference>
<dbReference type="PROSITE" id="PS50889">
    <property type="entry name" value="S4"/>
    <property type="match status" value="1"/>
</dbReference>
<dbReference type="Gene3D" id="3.30.70.580">
    <property type="entry name" value="Pseudouridine synthase I, catalytic domain, N-terminal subdomain"/>
    <property type="match status" value="1"/>
</dbReference>
<dbReference type="Proteomes" id="UP001501600">
    <property type="component" value="Unassembled WGS sequence"/>
</dbReference>
<dbReference type="CDD" id="cd00165">
    <property type="entry name" value="S4"/>
    <property type="match status" value="1"/>
</dbReference>
<comment type="function">
    <text evidence="3">Responsible for synthesis of pseudouridine from uracil-516 in 16S ribosomal RNA.</text>
</comment>
<dbReference type="InterPro" id="IPR036986">
    <property type="entry name" value="S4_RNA-bd_sf"/>
</dbReference>
<evidence type="ECO:0000256" key="7">
    <source>
        <dbReference type="ARBA" id="ARBA00042589"/>
    </source>
</evidence>
<dbReference type="SMART" id="SM00363">
    <property type="entry name" value="S4"/>
    <property type="match status" value="1"/>
</dbReference>
<dbReference type="InterPro" id="IPR006145">
    <property type="entry name" value="PsdUridine_synth_RsuA/RluA"/>
</dbReference>
<evidence type="ECO:0000256" key="9">
    <source>
        <dbReference type="ARBA" id="ARBA00043143"/>
    </source>
</evidence>
<feature type="domain" description="RNA-binding S4" evidence="11">
    <location>
        <begin position="2"/>
        <end position="63"/>
    </location>
</feature>
<evidence type="ECO:0000256" key="10">
    <source>
        <dbReference type="PROSITE-ProRule" id="PRU00182"/>
    </source>
</evidence>
<keyword evidence="10" id="KW-0694">RNA-binding</keyword>
<keyword evidence="13" id="KW-1185">Reference proteome</keyword>
<dbReference type="Gene3D" id="3.30.70.1560">
    <property type="entry name" value="Alpha-L RNA-binding motif"/>
    <property type="match status" value="1"/>
</dbReference>
<dbReference type="PANTHER" id="PTHR47683:SF4">
    <property type="entry name" value="PSEUDOURIDINE SYNTHASE"/>
    <property type="match status" value="1"/>
</dbReference>
<sequence>MMRLDKFLTACTELTRSLAKRELKAGAVECDGEVIRDPGFQVGEETSVLWQGRRLSLIPTRYLMLHKPEAYLCSNVDEHYPSVLGLIDLPRADRLRIAGRLDVDTTGLVLLSEDGQWCHRITSPRRQCAKRYRAWLADPLVGDAEARFAEGVELHQDGLTQPAALVRVSDTEVLLTISEGKYHQVKRMFAALGNKVVRLHRESVGPVELDPALAPGQWRPLTEQEVTALG</sequence>
<dbReference type="SUPFAM" id="SSF55174">
    <property type="entry name" value="Alpha-L RNA-binding motif"/>
    <property type="match status" value="1"/>
</dbReference>
<dbReference type="Pfam" id="PF00849">
    <property type="entry name" value="PseudoU_synth_2"/>
    <property type="match status" value="1"/>
</dbReference>
<evidence type="ECO:0000256" key="1">
    <source>
        <dbReference type="ARBA" id="ARBA00023235"/>
    </source>
</evidence>
<dbReference type="InterPro" id="IPR042092">
    <property type="entry name" value="PsdUridine_s_RsuA/RluB/E/F_cat"/>
</dbReference>
<gene>
    <name evidence="12" type="primary">rsuA</name>
    <name evidence="12" type="ORF">GCM10025772_21030</name>
</gene>
<dbReference type="InterPro" id="IPR050343">
    <property type="entry name" value="RsuA_PseudoU_synthase"/>
</dbReference>
<evidence type="ECO:0000313" key="12">
    <source>
        <dbReference type="EMBL" id="GAA5192255.1"/>
    </source>
</evidence>
<protein>
    <recommendedName>
        <fullName evidence="5">Ribosomal small subunit pseudouridine synthase A</fullName>
        <ecNumber evidence="4">5.4.99.19</ecNumber>
    </recommendedName>
    <alternativeName>
        <fullName evidence="7">16S pseudouridylate 516 synthase</fullName>
    </alternativeName>
    <alternativeName>
        <fullName evidence="6">16S rRNA pseudouridine(516) synthase</fullName>
    </alternativeName>
    <alternativeName>
        <fullName evidence="8">rRNA pseudouridylate synthase A</fullName>
    </alternativeName>
    <alternativeName>
        <fullName evidence="9">rRNA-uridine isomerase A</fullName>
    </alternativeName>
</protein>
<evidence type="ECO:0000313" key="13">
    <source>
        <dbReference type="Proteomes" id="UP001501600"/>
    </source>
</evidence>
<dbReference type="CDD" id="cd02553">
    <property type="entry name" value="PseudoU_synth_RsuA"/>
    <property type="match status" value="1"/>
</dbReference>
<organism evidence="12 13">
    <name type="scientific">Ferrimonas gelatinilytica</name>
    <dbReference type="NCBI Taxonomy" id="1255257"/>
    <lineage>
        <taxon>Bacteria</taxon>
        <taxon>Pseudomonadati</taxon>
        <taxon>Pseudomonadota</taxon>
        <taxon>Gammaproteobacteria</taxon>
        <taxon>Alteromonadales</taxon>
        <taxon>Ferrimonadaceae</taxon>
        <taxon>Ferrimonas</taxon>
    </lineage>
</organism>
<comment type="catalytic activity">
    <reaction evidence="2">
        <text>uridine(516) in 16S rRNA = pseudouridine(516) in 16S rRNA</text>
        <dbReference type="Rhea" id="RHEA:38867"/>
        <dbReference type="Rhea" id="RHEA-COMP:10089"/>
        <dbReference type="Rhea" id="RHEA-COMP:10090"/>
        <dbReference type="ChEBI" id="CHEBI:65314"/>
        <dbReference type="ChEBI" id="CHEBI:65315"/>
        <dbReference type="EC" id="5.4.99.19"/>
    </reaction>
</comment>
<dbReference type="InterPro" id="IPR020103">
    <property type="entry name" value="PsdUridine_synth_cat_dom_sf"/>
</dbReference>
<evidence type="ECO:0000256" key="5">
    <source>
        <dbReference type="ARBA" id="ARBA00041097"/>
    </source>
</evidence>
<dbReference type="Pfam" id="PF01479">
    <property type="entry name" value="S4"/>
    <property type="match status" value="1"/>
</dbReference>
<dbReference type="InterPro" id="IPR020094">
    <property type="entry name" value="TruA/RsuA/RluB/E/F_N"/>
</dbReference>
<keyword evidence="1" id="KW-0413">Isomerase</keyword>
<proteinExistence type="predicted"/>
<dbReference type="PANTHER" id="PTHR47683">
    <property type="entry name" value="PSEUDOURIDINE SYNTHASE FAMILY PROTEIN-RELATED"/>
    <property type="match status" value="1"/>
</dbReference>
<accession>A0ABP9S9I1</accession>
<evidence type="ECO:0000256" key="4">
    <source>
        <dbReference type="ARBA" id="ARBA00038915"/>
    </source>
</evidence>
<evidence type="ECO:0000256" key="3">
    <source>
        <dbReference type="ARBA" id="ARBA00037590"/>
    </source>
</evidence>
<dbReference type="InterPro" id="IPR002942">
    <property type="entry name" value="S4_RNA-bd"/>
</dbReference>
<evidence type="ECO:0000259" key="11">
    <source>
        <dbReference type="SMART" id="SM00363"/>
    </source>
</evidence>